<evidence type="ECO:0000256" key="2">
    <source>
        <dbReference type="ARBA" id="ARBA00022801"/>
    </source>
</evidence>
<keyword evidence="4" id="KW-0067">ATP-binding</keyword>
<dbReference type="AlphaFoldDB" id="A0A3Q0RRJ7"/>
<dbReference type="GO" id="GO:0004386">
    <property type="term" value="F:helicase activity"/>
    <property type="evidence" value="ECO:0007669"/>
    <property type="project" value="UniProtKB-KW"/>
</dbReference>
<dbReference type="SUPFAM" id="SSF52540">
    <property type="entry name" value="P-loop containing nucleoside triphosphate hydrolases"/>
    <property type="match status" value="1"/>
</dbReference>
<dbReference type="GO" id="GO:0005524">
    <property type="term" value="F:ATP binding"/>
    <property type="evidence" value="ECO:0007669"/>
    <property type="project" value="UniProtKB-KW"/>
</dbReference>
<evidence type="ECO:0008006" key="7">
    <source>
        <dbReference type="Google" id="ProtNLM"/>
    </source>
</evidence>
<dbReference type="GO" id="GO:0016787">
    <property type="term" value="F:hydrolase activity"/>
    <property type="evidence" value="ECO:0007669"/>
    <property type="project" value="UniProtKB-KW"/>
</dbReference>
<dbReference type="OMA" id="MHYLQVC"/>
<dbReference type="PANTHER" id="PTHR47961:SF6">
    <property type="entry name" value="DNA-DIRECTED DNA POLYMERASE"/>
    <property type="match status" value="1"/>
</dbReference>
<organism evidence="5 6">
    <name type="scientific">Amphilophus citrinellus</name>
    <name type="common">Midas cichlid</name>
    <name type="synonym">Cichlasoma citrinellum</name>
    <dbReference type="NCBI Taxonomy" id="61819"/>
    <lineage>
        <taxon>Eukaryota</taxon>
        <taxon>Metazoa</taxon>
        <taxon>Chordata</taxon>
        <taxon>Craniata</taxon>
        <taxon>Vertebrata</taxon>
        <taxon>Euteleostomi</taxon>
        <taxon>Actinopterygii</taxon>
        <taxon>Neopterygii</taxon>
        <taxon>Teleostei</taxon>
        <taxon>Neoteleostei</taxon>
        <taxon>Acanthomorphata</taxon>
        <taxon>Ovalentaria</taxon>
        <taxon>Cichlomorphae</taxon>
        <taxon>Cichliformes</taxon>
        <taxon>Cichlidae</taxon>
        <taxon>New World cichlids</taxon>
        <taxon>Cichlasomatinae</taxon>
        <taxon>Heroini</taxon>
        <taxon>Amphilophus</taxon>
    </lineage>
</organism>
<name>A0A3Q0RRJ7_AMPCI</name>
<reference evidence="5" key="2">
    <citation type="submission" date="2025-09" db="UniProtKB">
        <authorList>
            <consortium name="Ensembl"/>
        </authorList>
    </citation>
    <scope>IDENTIFICATION</scope>
</reference>
<dbReference type="Proteomes" id="UP000261340">
    <property type="component" value="Unplaced"/>
</dbReference>
<dbReference type="PANTHER" id="PTHR47961">
    <property type="entry name" value="DNA POLYMERASE THETA, PUTATIVE (AFU_ORTHOLOGUE AFUA_1G05260)-RELATED"/>
    <property type="match status" value="1"/>
</dbReference>
<dbReference type="Gene3D" id="3.40.50.300">
    <property type="entry name" value="P-loop containing nucleotide triphosphate hydrolases"/>
    <property type="match status" value="1"/>
</dbReference>
<evidence type="ECO:0000313" key="5">
    <source>
        <dbReference type="Ensembl" id="ENSACIP00000012962.1"/>
    </source>
</evidence>
<evidence type="ECO:0000313" key="6">
    <source>
        <dbReference type="Proteomes" id="UP000261340"/>
    </source>
</evidence>
<keyword evidence="3" id="KW-0347">Helicase</keyword>
<keyword evidence="6" id="KW-1185">Reference proteome</keyword>
<keyword evidence="2" id="KW-0378">Hydrolase</keyword>
<keyword evidence="1" id="KW-0547">Nucleotide-binding</keyword>
<reference evidence="5" key="1">
    <citation type="submission" date="2025-08" db="UniProtKB">
        <authorList>
            <consortium name="Ensembl"/>
        </authorList>
    </citation>
    <scope>IDENTIFICATION</scope>
</reference>
<dbReference type="GeneTree" id="ENSGT00940000158694"/>
<evidence type="ECO:0000256" key="4">
    <source>
        <dbReference type="ARBA" id="ARBA00022840"/>
    </source>
</evidence>
<dbReference type="InterPro" id="IPR027417">
    <property type="entry name" value="P-loop_NTPase"/>
</dbReference>
<dbReference type="Ensembl" id="ENSACIT00000013324.1">
    <property type="protein sequence ID" value="ENSACIP00000012962.1"/>
    <property type="gene ID" value="ENSACIG00000010109.1"/>
</dbReference>
<protein>
    <recommendedName>
        <fullName evidence="7">DEAD/DEAH box helicase domain-containing protein</fullName>
    </recommendedName>
</protein>
<evidence type="ECO:0000256" key="3">
    <source>
        <dbReference type="ARBA" id="ARBA00022806"/>
    </source>
</evidence>
<evidence type="ECO:0000256" key="1">
    <source>
        <dbReference type="ARBA" id="ARBA00022741"/>
    </source>
</evidence>
<accession>A0A3Q0RRJ7</accession>
<proteinExistence type="predicted"/>
<dbReference type="STRING" id="61819.ENSACIP00000012962"/>
<dbReference type="InterPro" id="IPR050474">
    <property type="entry name" value="Hel308_SKI2-like"/>
</dbReference>
<sequence>KSGSNKNADVSRDYILFSPTRLAAAMKRAKLQRSLQNQSASVLTVPSGLELSTLSDTLPLPKLLLSSWGLPKPVLERYQKHGVTCMFEWQAQCLAVGQVLRGGNLVYSPTSAGKTLVSELLMLKRVLETKRKALFILPFVSVAKEKMHYLQVC</sequence>